<dbReference type="EMBL" id="CAJOBI010047628">
    <property type="protein sequence ID" value="CAF4355657.1"/>
    <property type="molecule type" value="Genomic_DNA"/>
</dbReference>
<gene>
    <name evidence="1" type="ORF">SMN809_LOCUS28453</name>
</gene>
<evidence type="ECO:0000313" key="2">
    <source>
        <dbReference type="Proteomes" id="UP000676336"/>
    </source>
</evidence>
<feature type="non-terminal residue" evidence="1">
    <location>
        <position position="1"/>
    </location>
</feature>
<protein>
    <submittedName>
        <fullName evidence="1">Uncharacterized protein</fullName>
    </submittedName>
</protein>
<sequence>MNDDTANKIQENRVNIDKSRERLLQDTAGVAPRMIHFDLNTRQARHNVDNALRLVRNLKEFKKETFNRLSQP</sequence>
<dbReference type="Proteomes" id="UP000676336">
    <property type="component" value="Unassembled WGS sequence"/>
</dbReference>
<proteinExistence type="predicted"/>
<dbReference type="AlphaFoldDB" id="A0A8S2UTV0"/>
<organism evidence="1 2">
    <name type="scientific">Rotaria magnacalcarata</name>
    <dbReference type="NCBI Taxonomy" id="392030"/>
    <lineage>
        <taxon>Eukaryota</taxon>
        <taxon>Metazoa</taxon>
        <taxon>Spiralia</taxon>
        <taxon>Gnathifera</taxon>
        <taxon>Rotifera</taxon>
        <taxon>Eurotatoria</taxon>
        <taxon>Bdelloidea</taxon>
        <taxon>Philodinida</taxon>
        <taxon>Philodinidae</taxon>
        <taxon>Rotaria</taxon>
    </lineage>
</organism>
<name>A0A8S2UTV0_9BILA</name>
<accession>A0A8S2UTV0</accession>
<comment type="caution">
    <text evidence="1">The sequence shown here is derived from an EMBL/GenBank/DDBJ whole genome shotgun (WGS) entry which is preliminary data.</text>
</comment>
<reference evidence="1" key="1">
    <citation type="submission" date="2021-02" db="EMBL/GenBank/DDBJ databases">
        <authorList>
            <person name="Nowell W R."/>
        </authorList>
    </citation>
    <scope>NUCLEOTIDE SEQUENCE</scope>
</reference>
<evidence type="ECO:0000313" key="1">
    <source>
        <dbReference type="EMBL" id="CAF4355657.1"/>
    </source>
</evidence>